<keyword evidence="16" id="KW-1185">Reference proteome</keyword>
<dbReference type="GO" id="GO:0003774">
    <property type="term" value="F:cytoskeletal motor activity"/>
    <property type="evidence" value="ECO:0007669"/>
    <property type="project" value="InterPro"/>
</dbReference>
<dbReference type="PANTHER" id="PTHR30534">
    <property type="entry name" value="FLAGELLAR MOTOR SWITCH PROTEIN FLIG"/>
    <property type="match status" value="1"/>
</dbReference>
<evidence type="ECO:0000256" key="11">
    <source>
        <dbReference type="PIRNR" id="PIRNR003161"/>
    </source>
</evidence>
<evidence type="ECO:0000259" key="13">
    <source>
        <dbReference type="Pfam" id="PF14841"/>
    </source>
</evidence>
<dbReference type="PANTHER" id="PTHR30534:SF0">
    <property type="entry name" value="FLAGELLAR MOTOR SWITCH PROTEIN FLIG"/>
    <property type="match status" value="1"/>
</dbReference>
<evidence type="ECO:0000256" key="2">
    <source>
        <dbReference type="ARBA" id="ARBA00004515"/>
    </source>
</evidence>
<dbReference type="InterPro" id="IPR028263">
    <property type="entry name" value="FliG_N"/>
</dbReference>
<dbReference type="NCBIfam" id="TIGR00207">
    <property type="entry name" value="fliG"/>
    <property type="match status" value="1"/>
</dbReference>
<dbReference type="InterPro" id="IPR011002">
    <property type="entry name" value="FliG_a-hlx"/>
</dbReference>
<dbReference type="GO" id="GO:0071973">
    <property type="term" value="P:bacterial-type flagellum-dependent cell motility"/>
    <property type="evidence" value="ECO:0007669"/>
    <property type="project" value="InterPro"/>
</dbReference>
<feature type="domain" description="Flagellar motor switch protein FliG N-terminal" evidence="14">
    <location>
        <begin position="11"/>
        <end position="111"/>
    </location>
</feature>
<sequence length="338" mass="37252">MTERDRSGELMTNAERAAIFMMSISEDEAASVMRHLGPKEVQKLGQAMTQLRNVNREQAAEVLQDFIGAVSQQTTLGLDATDYIRKVLVKALGEEKAGGILDRIMMGGSTRGLEQLKWLDGKTIAEMVRLEHPQIVAIVLSYLDSDHAAQVVAELPERSRHDIIMRVATLEGVQPAALQELDEIMARQFTGKQRLKSSSIGGLQSAANILNHLDSSVENSIMGQIRDIDNELGEQIQDLMFVFSDLTDIDDRSMQSLLREVETNTLVLALKGADEGMKEKVFKNLSRRAGEMLKEDLASKGPVRITDVEAAQKEILATAKRMSDEGQIALSGTGEEFV</sequence>
<comment type="caution">
    <text evidence="15">The sequence shown here is derived from an EMBL/GenBank/DDBJ whole genome shotgun (WGS) entry which is preliminary data.</text>
</comment>
<evidence type="ECO:0000313" key="16">
    <source>
        <dbReference type="Proteomes" id="UP000256763"/>
    </source>
</evidence>
<reference evidence="16" key="1">
    <citation type="submission" date="2017-05" db="EMBL/GenBank/DDBJ databases">
        <authorList>
            <person name="Sharma S."/>
            <person name="Sidhu C."/>
            <person name="Pinnaka A.K."/>
        </authorList>
    </citation>
    <scope>NUCLEOTIDE SEQUENCE [LARGE SCALE GENOMIC DNA]</scope>
    <source>
        <strain evidence="16">AK93</strain>
    </source>
</reference>
<dbReference type="InterPro" id="IPR032779">
    <property type="entry name" value="FliG_M"/>
</dbReference>
<dbReference type="GO" id="GO:0005886">
    <property type="term" value="C:plasma membrane"/>
    <property type="evidence" value="ECO:0007669"/>
    <property type="project" value="UniProtKB-SubCell"/>
</dbReference>
<dbReference type="EMBL" id="NFZW01000011">
    <property type="protein sequence ID" value="RFA35706.1"/>
    <property type="molecule type" value="Genomic_DNA"/>
</dbReference>
<comment type="subcellular location">
    <subcellularLocation>
        <location evidence="1 11">Bacterial flagellum basal body</location>
    </subcellularLocation>
    <subcellularLocation>
        <location evidence="2 11">Cell inner membrane</location>
        <topology evidence="2 11">Peripheral membrane protein</topology>
        <orientation evidence="2 11">Cytoplasmic side</orientation>
    </subcellularLocation>
</comment>
<evidence type="ECO:0000259" key="12">
    <source>
        <dbReference type="Pfam" id="PF01706"/>
    </source>
</evidence>
<feature type="domain" description="Flagellar motor switch protein FliG C-terminal" evidence="12">
    <location>
        <begin position="224"/>
        <end position="330"/>
    </location>
</feature>
<evidence type="ECO:0000256" key="10">
    <source>
        <dbReference type="ARBA" id="ARBA00025598"/>
    </source>
</evidence>
<evidence type="ECO:0000256" key="4">
    <source>
        <dbReference type="ARBA" id="ARBA00021870"/>
    </source>
</evidence>
<dbReference type="PRINTS" id="PR00954">
    <property type="entry name" value="FLGMOTORFLIG"/>
</dbReference>
<organism evidence="15 16">
    <name type="scientific">Alkalilimnicola ehrlichii</name>
    <dbReference type="NCBI Taxonomy" id="351052"/>
    <lineage>
        <taxon>Bacteria</taxon>
        <taxon>Pseudomonadati</taxon>
        <taxon>Pseudomonadota</taxon>
        <taxon>Gammaproteobacteria</taxon>
        <taxon>Chromatiales</taxon>
        <taxon>Ectothiorhodospiraceae</taxon>
        <taxon>Alkalilimnicola</taxon>
    </lineage>
</organism>
<evidence type="ECO:0000313" key="15">
    <source>
        <dbReference type="EMBL" id="RFA35706.1"/>
    </source>
</evidence>
<comment type="similarity">
    <text evidence="3 11">Belongs to the FliG family.</text>
</comment>
<keyword evidence="15" id="KW-0282">Flagellum</keyword>
<dbReference type="AlphaFoldDB" id="A0A3E0WUP0"/>
<protein>
    <recommendedName>
        <fullName evidence="4 11">Flagellar motor switch protein FliG</fullName>
    </recommendedName>
</protein>
<evidence type="ECO:0000256" key="5">
    <source>
        <dbReference type="ARBA" id="ARBA00022475"/>
    </source>
</evidence>
<dbReference type="RefSeq" id="WP_116347941.1">
    <property type="nucleotide sequence ID" value="NZ_NFZW01000011.1"/>
</dbReference>
<dbReference type="FunFam" id="1.10.220.30:FF:000001">
    <property type="entry name" value="Flagellar motor switch protein FliG"/>
    <property type="match status" value="1"/>
</dbReference>
<dbReference type="PIRSF" id="PIRSF003161">
    <property type="entry name" value="FliG"/>
    <property type="match status" value="1"/>
</dbReference>
<dbReference type="GO" id="GO:0009425">
    <property type="term" value="C:bacterial-type flagellum basal body"/>
    <property type="evidence" value="ECO:0007669"/>
    <property type="project" value="UniProtKB-SubCell"/>
</dbReference>
<keyword evidence="15" id="KW-0966">Cell projection</keyword>
<evidence type="ECO:0000256" key="8">
    <source>
        <dbReference type="ARBA" id="ARBA00023136"/>
    </source>
</evidence>
<keyword evidence="9 11" id="KW-0975">Bacterial flagellum</keyword>
<keyword evidence="15" id="KW-0969">Cilium</keyword>
<dbReference type="Pfam" id="PF14841">
    <property type="entry name" value="FliG_M"/>
    <property type="match status" value="1"/>
</dbReference>
<keyword evidence="8 11" id="KW-0472">Membrane</keyword>
<comment type="function">
    <text evidence="10 11">FliG is one of three proteins (FliG, FliN, FliM) that forms the rotor-mounted switch complex (C ring), located at the base of the basal body. This complex interacts with the CheY and CheZ chemotaxis proteins, in addition to contacting components of the motor that determine the direction of flagellar rotation.</text>
</comment>
<proteinExistence type="inferred from homology"/>
<dbReference type="Proteomes" id="UP000256763">
    <property type="component" value="Unassembled WGS sequence"/>
</dbReference>
<keyword evidence="5 11" id="KW-1003">Cell membrane</keyword>
<accession>A0A3E0WUP0</accession>
<dbReference type="Gene3D" id="1.10.220.30">
    <property type="match status" value="3"/>
</dbReference>
<dbReference type="InterPro" id="IPR023087">
    <property type="entry name" value="Flg_Motor_Flig_C"/>
</dbReference>
<name>A0A3E0WUP0_9GAMM</name>
<evidence type="ECO:0000256" key="6">
    <source>
        <dbReference type="ARBA" id="ARBA00022500"/>
    </source>
</evidence>
<evidence type="ECO:0000259" key="14">
    <source>
        <dbReference type="Pfam" id="PF14842"/>
    </source>
</evidence>
<feature type="domain" description="Flagellar motor switch protein FliG middle" evidence="13">
    <location>
        <begin position="122"/>
        <end position="192"/>
    </location>
</feature>
<keyword evidence="7 11" id="KW-0283">Flagellar rotation</keyword>
<evidence type="ECO:0000256" key="3">
    <source>
        <dbReference type="ARBA" id="ARBA00010299"/>
    </source>
</evidence>
<keyword evidence="6 11" id="KW-0145">Chemotaxis</keyword>
<evidence type="ECO:0000256" key="7">
    <source>
        <dbReference type="ARBA" id="ARBA00022779"/>
    </source>
</evidence>
<dbReference type="Pfam" id="PF14842">
    <property type="entry name" value="FliG_N"/>
    <property type="match status" value="1"/>
</dbReference>
<keyword evidence="11" id="KW-0997">Cell inner membrane</keyword>
<dbReference type="GO" id="GO:0006935">
    <property type="term" value="P:chemotaxis"/>
    <property type="evidence" value="ECO:0007669"/>
    <property type="project" value="UniProtKB-KW"/>
</dbReference>
<evidence type="ECO:0000256" key="1">
    <source>
        <dbReference type="ARBA" id="ARBA00004117"/>
    </source>
</evidence>
<dbReference type="Pfam" id="PF01706">
    <property type="entry name" value="FliG_C"/>
    <property type="match status" value="1"/>
</dbReference>
<dbReference type="InterPro" id="IPR000090">
    <property type="entry name" value="Flg_Motor_Flig"/>
</dbReference>
<gene>
    <name evidence="15" type="ORF">CAL65_12310</name>
</gene>
<dbReference type="SUPFAM" id="SSF48029">
    <property type="entry name" value="FliG"/>
    <property type="match status" value="2"/>
</dbReference>
<evidence type="ECO:0000256" key="9">
    <source>
        <dbReference type="ARBA" id="ARBA00023143"/>
    </source>
</evidence>